<reference evidence="1" key="1">
    <citation type="journal article" date="2020" name="Fungal Divers.">
        <title>Resolving the Mortierellaceae phylogeny through synthesis of multi-gene phylogenetics and phylogenomics.</title>
        <authorList>
            <person name="Vandepol N."/>
            <person name="Liber J."/>
            <person name="Desiro A."/>
            <person name="Na H."/>
            <person name="Kennedy M."/>
            <person name="Barry K."/>
            <person name="Grigoriev I.V."/>
            <person name="Miller A.N."/>
            <person name="O'Donnell K."/>
            <person name="Stajich J.E."/>
            <person name="Bonito G."/>
        </authorList>
    </citation>
    <scope>NUCLEOTIDE SEQUENCE</scope>
    <source>
        <strain evidence="1">NRRL 28262</strain>
    </source>
</reference>
<comment type="caution">
    <text evidence="1">The sequence shown here is derived from an EMBL/GenBank/DDBJ whole genome shotgun (WGS) entry which is preliminary data.</text>
</comment>
<organism evidence="1 2">
    <name type="scientific">Linnemannia exigua</name>
    <dbReference type="NCBI Taxonomy" id="604196"/>
    <lineage>
        <taxon>Eukaryota</taxon>
        <taxon>Fungi</taxon>
        <taxon>Fungi incertae sedis</taxon>
        <taxon>Mucoromycota</taxon>
        <taxon>Mortierellomycotina</taxon>
        <taxon>Mortierellomycetes</taxon>
        <taxon>Mortierellales</taxon>
        <taxon>Mortierellaceae</taxon>
        <taxon>Linnemannia</taxon>
    </lineage>
</organism>
<gene>
    <name evidence="1" type="ORF">BGZ95_011079</name>
</gene>
<accession>A0AAD4DM55</accession>
<evidence type="ECO:0000313" key="1">
    <source>
        <dbReference type="EMBL" id="KAG0281761.1"/>
    </source>
</evidence>
<dbReference type="Proteomes" id="UP001194580">
    <property type="component" value="Unassembled WGS sequence"/>
</dbReference>
<sequence>MPSLEEIQKFYALRATRPPIRGNFQVGGTWFWRLGPPSFHATLDGNPQENIRLMISADSTCHVFDFETFKRGKLHSELPHKLNYKPYRLFIDTVTITTAANLTPFTVHGIATVPIIIDGRALQVVDVFLVDLSSQIQGIFSNRFLNDYSYMLSFSPASGQRLAFSPRSE</sequence>
<name>A0AAD4DM55_9FUNG</name>
<dbReference type="AlphaFoldDB" id="A0AAD4DM55"/>
<protein>
    <submittedName>
        <fullName evidence="1">Uncharacterized protein</fullName>
    </submittedName>
</protein>
<proteinExistence type="predicted"/>
<keyword evidence="2" id="KW-1185">Reference proteome</keyword>
<dbReference type="EMBL" id="JAAAIL010000008">
    <property type="protein sequence ID" value="KAG0281761.1"/>
    <property type="molecule type" value="Genomic_DNA"/>
</dbReference>
<evidence type="ECO:0000313" key="2">
    <source>
        <dbReference type="Proteomes" id="UP001194580"/>
    </source>
</evidence>